<dbReference type="OrthoDB" id="6130531at2759"/>
<evidence type="ECO:0000256" key="1">
    <source>
        <dbReference type="SAM" id="MobiDB-lite"/>
    </source>
</evidence>
<reference evidence="2" key="1">
    <citation type="submission" date="2022-03" db="EMBL/GenBank/DDBJ databases">
        <authorList>
            <person name="Martin C."/>
        </authorList>
    </citation>
    <scope>NUCLEOTIDE SEQUENCE</scope>
</reference>
<dbReference type="AlphaFoldDB" id="A0A8J1XNW1"/>
<protein>
    <submittedName>
        <fullName evidence="2">Uncharacterized protein</fullName>
    </submittedName>
</protein>
<accession>A0A8J1XNW1</accession>
<organism evidence="2 3">
    <name type="scientific">Owenia fusiformis</name>
    <name type="common">Polychaete worm</name>
    <dbReference type="NCBI Taxonomy" id="6347"/>
    <lineage>
        <taxon>Eukaryota</taxon>
        <taxon>Metazoa</taxon>
        <taxon>Spiralia</taxon>
        <taxon>Lophotrochozoa</taxon>
        <taxon>Annelida</taxon>
        <taxon>Polychaeta</taxon>
        <taxon>Sedentaria</taxon>
        <taxon>Canalipalpata</taxon>
        <taxon>Sabellida</taxon>
        <taxon>Oweniida</taxon>
        <taxon>Oweniidae</taxon>
        <taxon>Owenia</taxon>
    </lineage>
</organism>
<proteinExistence type="predicted"/>
<name>A0A8J1XNW1_OWEFU</name>
<keyword evidence="3" id="KW-1185">Reference proteome</keyword>
<evidence type="ECO:0000313" key="2">
    <source>
        <dbReference type="EMBL" id="CAH1802069.1"/>
    </source>
</evidence>
<sequence>MYEVGDPCTNCRQGHGWCYKDLCVEECPKGTKETGDCKCALGGHCNKGTLNTETCQCDCDREHVGLKCDRVCMNFKDCNKADCSDAAVAKTLCPAACGQCDCIDRGECVHGSYDASPKVCGCVCENSWSGSKCDVCHNYTCHNDGVFNSSRCACDCPDQWGGKTCTADCSIGDPTKWPCHHHNESVFLYSCRNSWYRNQCHPNCYPRCMKYYLKKCPSLSKPLECTNGGSFNSTTCVCMCKEGYLGKTCEKVDCDTGVNRNKWPCSSHNDKEFVYSCRNSWFSDRCISVCNPDDCKGCVDRGQCVHGKYDTRSEVCGCVCENSWSGGKCDVCQKYTCKNGGVWNPKKCGCDCPKQWAGKNCGVDCSVGDPTKWPCSSYDESVFVYSCGNSWFRTRCHSNCYPVCMNYFKTKDCPNLSGPLVCENGGTFDPTSCKCLCKTGYAGINCEKDEQSTTAKPTTSAKPDKQTTTDMPTTSAKPGSSFESLGCYQGGDRRPDSVLLKNMRSSLQWFNMTPHVLECARVAIEKNVNVFGIEFYGECWGVKNDADSSLWQKKDHGCVTGNWTGNYLLGGPNEIALYRQVK</sequence>
<gene>
    <name evidence="2" type="ORF">OFUS_LOCUS25787</name>
</gene>
<feature type="compositionally biased region" description="Polar residues" evidence="1">
    <location>
        <begin position="468"/>
        <end position="483"/>
    </location>
</feature>
<dbReference type="SMART" id="SM00181">
    <property type="entry name" value="EGF"/>
    <property type="match status" value="5"/>
</dbReference>
<comment type="caution">
    <text evidence="2">The sequence shown here is derived from an EMBL/GenBank/DDBJ whole genome shotgun (WGS) entry which is preliminary data.</text>
</comment>
<dbReference type="EMBL" id="CAIIXF020000012">
    <property type="protein sequence ID" value="CAH1802069.1"/>
    <property type="molecule type" value="Genomic_DNA"/>
</dbReference>
<dbReference type="InterPro" id="IPR000742">
    <property type="entry name" value="EGF"/>
</dbReference>
<evidence type="ECO:0000313" key="3">
    <source>
        <dbReference type="Proteomes" id="UP000749559"/>
    </source>
</evidence>
<dbReference type="Proteomes" id="UP000749559">
    <property type="component" value="Unassembled WGS sequence"/>
</dbReference>
<feature type="region of interest" description="Disordered" evidence="1">
    <location>
        <begin position="453"/>
        <end position="489"/>
    </location>
</feature>